<evidence type="ECO:0000256" key="2">
    <source>
        <dbReference type="SAM" id="MobiDB-lite"/>
    </source>
</evidence>
<dbReference type="PANTHER" id="PTHR46388:SF2">
    <property type="entry name" value="NHL REPEAT-CONTAINING PROTEIN 2"/>
    <property type="match status" value="1"/>
</dbReference>
<evidence type="ECO:0000256" key="1">
    <source>
        <dbReference type="ARBA" id="ARBA00022737"/>
    </source>
</evidence>
<dbReference type="PANTHER" id="PTHR46388">
    <property type="entry name" value="NHL REPEAT-CONTAINING PROTEIN 2"/>
    <property type="match status" value="1"/>
</dbReference>
<protein>
    <recommendedName>
        <fullName evidence="5">Nhl repeat protein</fullName>
    </recommendedName>
</protein>
<dbReference type="EMBL" id="NIVS01000016">
    <property type="protein sequence ID" value="OWQ54770.1"/>
    <property type="molecule type" value="Genomic_DNA"/>
</dbReference>
<dbReference type="Proteomes" id="UP000198157">
    <property type="component" value="Unassembled WGS sequence"/>
</dbReference>
<dbReference type="InterPro" id="IPR036249">
    <property type="entry name" value="Thioredoxin-like_sf"/>
</dbReference>
<dbReference type="SUPFAM" id="SSF101898">
    <property type="entry name" value="NHL repeat"/>
    <property type="match status" value="1"/>
</dbReference>
<feature type="region of interest" description="Disordered" evidence="2">
    <location>
        <begin position="144"/>
        <end position="163"/>
    </location>
</feature>
<gene>
    <name evidence="3" type="ORF">CEE60_07160</name>
</gene>
<organism evidence="3 4">
    <name type="scientific">Stenotrophomonas maltophilia</name>
    <name type="common">Pseudomonas maltophilia</name>
    <name type="synonym">Xanthomonas maltophilia</name>
    <dbReference type="NCBI Taxonomy" id="40324"/>
    <lineage>
        <taxon>Bacteria</taxon>
        <taxon>Pseudomonadati</taxon>
        <taxon>Pseudomonadota</taxon>
        <taxon>Gammaproteobacteria</taxon>
        <taxon>Lysobacterales</taxon>
        <taxon>Lysobacteraceae</taxon>
        <taxon>Stenotrophomonas</taxon>
        <taxon>Stenotrophomonas maltophilia group</taxon>
    </lineage>
</organism>
<comment type="caution">
    <text evidence="3">The sequence shown here is derived from an EMBL/GenBank/DDBJ whole genome shotgun (WGS) entry which is preliminary data.</text>
</comment>
<dbReference type="InterPro" id="IPR011042">
    <property type="entry name" value="6-blade_b-propeller_TolB-like"/>
</dbReference>
<dbReference type="AlphaFoldDB" id="A0A2D0AJY0"/>
<sequence length="471" mass="51109">MNVQPVQDLPEFATWLNATPTTLAELQGRPVVLAFVNAASVWCAQRLAELAQWQSRNPGRLQLLVLQVPRFDGERDPEQSLKLLRRQGLTAPALLDAEWDGWRRFGVTAWPTLVLLDAQGRERDRLVGLGGELERALTALCEGSSRPSDEELHGARELSPEPRLPLRFPTGLAVTTERLYIADTGHHRVLECSHGGRVLRQFGMGTADFMDGDQAQAAFHHPQGLALEREWLYVADTGNHALRRIHLLSGQVDTLCGTGRPGEPIEGPVADPRHTALNHPQGLAVADNQIHIAMAGDNRIWSYHLGQRSLQWRAGSGAIDERDGSGHMAAFAQPCSVAAVQQVLYVCDALGSSIRAMQLRGDLVQTLVGQGLWAFGEQDGPRTSALLQYPQAIALSPDAPLLWIADAGNGRLRTLRLGGGELSTLELPRRLHGPAGLALGGGAVWIAETDAHAVLRFDPVSGVLSDVPINE</sequence>
<dbReference type="Pfam" id="PF01436">
    <property type="entry name" value="NHL"/>
    <property type="match status" value="1"/>
</dbReference>
<name>A0A2D0AJY0_STEMA</name>
<dbReference type="Gene3D" id="3.40.30.10">
    <property type="entry name" value="Glutaredoxin"/>
    <property type="match status" value="1"/>
</dbReference>
<accession>A0A2D0AJY0</accession>
<evidence type="ECO:0008006" key="5">
    <source>
        <dbReference type="Google" id="ProtNLM"/>
    </source>
</evidence>
<keyword evidence="1" id="KW-0677">Repeat</keyword>
<dbReference type="InterPro" id="IPR001258">
    <property type="entry name" value="NHL_repeat"/>
</dbReference>
<dbReference type="Gene3D" id="2.120.10.30">
    <property type="entry name" value="TolB, C-terminal domain"/>
    <property type="match status" value="2"/>
</dbReference>
<evidence type="ECO:0000313" key="4">
    <source>
        <dbReference type="Proteomes" id="UP000198157"/>
    </source>
</evidence>
<reference evidence="3 4" key="1">
    <citation type="submission" date="2017-06" db="EMBL/GenBank/DDBJ databases">
        <authorList>
            <person name="Kim H.J."/>
            <person name="Triplett B.A."/>
        </authorList>
    </citation>
    <scope>NUCLEOTIDE SEQUENCE [LARGE SCALE GENOMIC DNA]</scope>
    <source>
        <strain evidence="3 4">13146</strain>
    </source>
</reference>
<dbReference type="SUPFAM" id="SSF52833">
    <property type="entry name" value="Thioredoxin-like"/>
    <property type="match status" value="1"/>
</dbReference>
<feature type="compositionally biased region" description="Basic and acidic residues" evidence="2">
    <location>
        <begin position="147"/>
        <end position="160"/>
    </location>
</feature>
<dbReference type="OrthoDB" id="9811352at2"/>
<evidence type="ECO:0000313" key="3">
    <source>
        <dbReference type="EMBL" id="OWQ54770.1"/>
    </source>
</evidence>
<proteinExistence type="predicted"/>